<sequence>MRNVHCTAAPHNSADCCLPLETIQEDYIRASSPLAHFSGNVSGTLIDNEEEEGQMEEMLLPGHHTQWTTEANLCQPDHPNGSSLCIPASGPLSILPRIETSPERRAVLQRRRLRRVGSLVDVGQRLLDHGEEETQLKSQESEENREMRQALLEVMRTHNHHMSRIAEAVKEGTSAIKTLVDMLAQWMAADPPRPQLPLATNVMHASSSNAMEESTGGCRWRLKATKSCPWSPELSITTALAVEAAGVKGGLAATVLASSVDGPRRGLAVEDSLPSLDSVAAPRWPGPPVLEAPRPGTLRAVAPMPAAADLGS</sequence>
<protein>
    <submittedName>
        <fullName evidence="1">Uncharacterized protein</fullName>
    </submittedName>
</protein>
<dbReference type="Proteomes" id="UP000827872">
    <property type="component" value="Linkage Group LG03"/>
</dbReference>
<accession>A0ACB8EM52</accession>
<keyword evidence="2" id="KW-1185">Reference proteome</keyword>
<evidence type="ECO:0000313" key="1">
    <source>
        <dbReference type="EMBL" id="KAH7993607.1"/>
    </source>
</evidence>
<reference evidence="1" key="1">
    <citation type="submission" date="2021-08" db="EMBL/GenBank/DDBJ databases">
        <title>The first chromosome-level gecko genome reveals the dynamic sex chromosomes of Neotropical dwarf geckos (Sphaerodactylidae: Sphaerodactylus).</title>
        <authorList>
            <person name="Pinto B.J."/>
            <person name="Keating S.E."/>
            <person name="Gamble T."/>
        </authorList>
    </citation>
    <scope>NUCLEOTIDE SEQUENCE</scope>
    <source>
        <strain evidence="1">TG3544</strain>
    </source>
</reference>
<evidence type="ECO:0000313" key="2">
    <source>
        <dbReference type="Proteomes" id="UP000827872"/>
    </source>
</evidence>
<organism evidence="1 2">
    <name type="scientific">Sphaerodactylus townsendi</name>
    <dbReference type="NCBI Taxonomy" id="933632"/>
    <lineage>
        <taxon>Eukaryota</taxon>
        <taxon>Metazoa</taxon>
        <taxon>Chordata</taxon>
        <taxon>Craniata</taxon>
        <taxon>Vertebrata</taxon>
        <taxon>Euteleostomi</taxon>
        <taxon>Lepidosauria</taxon>
        <taxon>Squamata</taxon>
        <taxon>Bifurcata</taxon>
        <taxon>Gekkota</taxon>
        <taxon>Sphaerodactylidae</taxon>
        <taxon>Sphaerodactylus</taxon>
    </lineage>
</organism>
<dbReference type="EMBL" id="CM037616">
    <property type="protein sequence ID" value="KAH7993607.1"/>
    <property type="molecule type" value="Genomic_DNA"/>
</dbReference>
<comment type="caution">
    <text evidence="1">The sequence shown here is derived from an EMBL/GenBank/DDBJ whole genome shotgun (WGS) entry which is preliminary data.</text>
</comment>
<proteinExistence type="predicted"/>
<gene>
    <name evidence="1" type="ORF">K3G42_031606</name>
</gene>
<name>A0ACB8EM52_9SAUR</name>